<proteinExistence type="predicted"/>
<reference evidence="2 3" key="1">
    <citation type="submission" date="2017-03" db="EMBL/GenBank/DDBJ databases">
        <title>Isolation of Levoglucosan Utilizing Bacteria.</title>
        <authorList>
            <person name="Arya A.S."/>
        </authorList>
    </citation>
    <scope>NUCLEOTIDE SEQUENCE [LARGE SCALE GENOMIC DNA]</scope>
    <source>
        <strain evidence="2 3">MEC069</strain>
    </source>
</reference>
<dbReference type="EMBL" id="MYFO01000012">
    <property type="protein sequence ID" value="TFE87841.1"/>
    <property type="molecule type" value="Genomic_DNA"/>
</dbReference>
<keyword evidence="1" id="KW-0812">Transmembrane</keyword>
<keyword evidence="1" id="KW-0472">Membrane</keyword>
<organism evidence="2 3">
    <name type="scientific">Paenibacillus athensensis</name>
    <dbReference type="NCBI Taxonomy" id="1967502"/>
    <lineage>
        <taxon>Bacteria</taxon>
        <taxon>Bacillati</taxon>
        <taxon>Bacillota</taxon>
        <taxon>Bacilli</taxon>
        <taxon>Bacillales</taxon>
        <taxon>Paenibacillaceae</taxon>
        <taxon>Paenibacillus</taxon>
    </lineage>
</organism>
<feature type="transmembrane region" description="Helical" evidence="1">
    <location>
        <begin position="76"/>
        <end position="94"/>
    </location>
</feature>
<comment type="caution">
    <text evidence="2">The sequence shown here is derived from an EMBL/GenBank/DDBJ whole genome shotgun (WGS) entry which is preliminary data.</text>
</comment>
<gene>
    <name evidence="2" type="ORF">B5M42_11590</name>
</gene>
<feature type="transmembrane region" description="Helical" evidence="1">
    <location>
        <begin position="43"/>
        <end position="64"/>
    </location>
</feature>
<feature type="transmembrane region" description="Helical" evidence="1">
    <location>
        <begin position="6"/>
        <end position="31"/>
    </location>
</feature>
<sequence>MKNGFYLYVSLLLIVVLYGMLEFTAIEFYVYGDGERLPRELSFAGKLCVGVIPLVFFGMLIPVYGLFRKFSLRQTVYAFIFSFCMVEVWTILSFRWV</sequence>
<evidence type="ECO:0000313" key="2">
    <source>
        <dbReference type="EMBL" id="TFE87841.1"/>
    </source>
</evidence>
<keyword evidence="3" id="KW-1185">Reference proteome</keyword>
<accession>A0A4Y8Q216</accession>
<evidence type="ECO:0000313" key="3">
    <source>
        <dbReference type="Proteomes" id="UP000298246"/>
    </source>
</evidence>
<dbReference type="Proteomes" id="UP000298246">
    <property type="component" value="Unassembled WGS sequence"/>
</dbReference>
<name>A0A4Y8Q216_9BACL</name>
<protein>
    <submittedName>
        <fullName evidence="2">Uncharacterized protein</fullName>
    </submittedName>
</protein>
<evidence type="ECO:0000256" key="1">
    <source>
        <dbReference type="SAM" id="Phobius"/>
    </source>
</evidence>
<dbReference type="RefSeq" id="WP_134752927.1">
    <property type="nucleotide sequence ID" value="NZ_MYFO02000012.1"/>
</dbReference>
<keyword evidence="1" id="KW-1133">Transmembrane helix</keyword>
<dbReference type="AlphaFoldDB" id="A0A4Y8Q216"/>